<evidence type="ECO:0000313" key="1">
    <source>
        <dbReference type="EMBL" id="MUN37705.1"/>
    </source>
</evidence>
<dbReference type="AlphaFoldDB" id="A0A7K1L0B0"/>
<evidence type="ECO:0008006" key="3">
    <source>
        <dbReference type="Google" id="ProtNLM"/>
    </source>
</evidence>
<reference evidence="1 2" key="1">
    <citation type="submission" date="2019-11" db="EMBL/GenBank/DDBJ databases">
        <authorList>
            <person name="Cao P."/>
        </authorList>
    </citation>
    <scope>NUCLEOTIDE SEQUENCE [LARGE SCALE GENOMIC DNA]</scope>
    <source>
        <strain evidence="1 2">NEAU-AAG5</strain>
    </source>
</reference>
<sequence length="160" mass="17104">MHDLVGQYAATLGERHAGIDQRDQDLRWLLHYYTGTAEAADARLDPTVTDPLPNGQGDGFATREQSPAWLDAELPNLMAAAHTAANGHPAIANSLALIPARLLGRRRLFNDWLTLATLARDTATRAADRASEGQALGNLGLVLLQVGRFGDAIACRGRGA</sequence>
<name>A0A7K1L0B0_9ACTN</name>
<dbReference type="EMBL" id="WOFH01000004">
    <property type="protein sequence ID" value="MUN37705.1"/>
    <property type="molecule type" value="Genomic_DNA"/>
</dbReference>
<comment type="caution">
    <text evidence="1">The sequence shown here is derived from an EMBL/GenBank/DDBJ whole genome shotgun (WGS) entry which is preliminary data.</text>
</comment>
<accession>A0A7K1L0B0</accession>
<protein>
    <recommendedName>
        <fullName evidence="3">Tetratricopeptide repeat protein</fullName>
    </recommendedName>
</protein>
<dbReference type="RefSeq" id="WP_156216801.1">
    <property type="nucleotide sequence ID" value="NZ_WOFH01000004.1"/>
</dbReference>
<keyword evidence="2" id="KW-1185">Reference proteome</keyword>
<evidence type="ECO:0000313" key="2">
    <source>
        <dbReference type="Proteomes" id="UP000432015"/>
    </source>
</evidence>
<gene>
    <name evidence="1" type="ORF">GNZ18_13960</name>
</gene>
<dbReference type="Proteomes" id="UP000432015">
    <property type="component" value="Unassembled WGS sequence"/>
</dbReference>
<proteinExistence type="predicted"/>
<organism evidence="1 2">
    <name type="scientific">Actinomadura litoris</name>
    <dbReference type="NCBI Taxonomy" id="2678616"/>
    <lineage>
        <taxon>Bacteria</taxon>
        <taxon>Bacillati</taxon>
        <taxon>Actinomycetota</taxon>
        <taxon>Actinomycetes</taxon>
        <taxon>Streptosporangiales</taxon>
        <taxon>Thermomonosporaceae</taxon>
        <taxon>Actinomadura</taxon>
    </lineage>
</organism>